<protein>
    <submittedName>
        <fullName evidence="1">Uncharacterized protein</fullName>
    </submittedName>
</protein>
<evidence type="ECO:0000313" key="1">
    <source>
        <dbReference type="EMBL" id="QUC67608.1"/>
    </source>
</evidence>
<dbReference type="Proteomes" id="UP000682782">
    <property type="component" value="Chromosome"/>
</dbReference>
<proteinExistence type="predicted"/>
<name>A0AC61N8M4_9FIRM</name>
<keyword evidence="2" id="KW-1185">Reference proteome</keyword>
<gene>
    <name evidence="1" type="ORF">JYE49_02590</name>
</gene>
<reference evidence="1" key="1">
    <citation type="submission" date="2021-01" db="EMBL/GenBank/DDBJ databases">
        <title>Complete genome sequence of Clostridiales bacterium R-7.</title>
        <authorList>
            <person name="Mahoney-Kurpe S.C."/>
            <person name="Palevich N."/>
            <person name="Koike S."/>
            <person name="Moon C.D."/>
            <person name="Attwood G.T."/>
        </authorList>
    </citation>
    <scope>NUCLEOTIDE SEQUENCE</scope>
    <source>
        <strain evidence="1">R-7</strain>
    </source>
</reference>
<dbReference type="EMBL" id="CP068393">
    <property type="protein sequence ID" value="QUC67608.1"/>
    <property type="molecule type" value="Genomic_DNA"/>
</dbReference>
<accession>A0AC61N8M4</accession>
<organism evidence="1 2">
    <name type="scientific">Aristaeella hokkaidonensis</name>
    <dbReference type="NCBI Taxonomy" id="3046382"/>
    <lineage>
        <taxon>Bacteria</taxon>
        <taxon>Bacillati</taxon>
        <taxon>Bacillota</taxon>
        <taxon>Clostridia</taxon>
        <taxon>Eubacteriales</taxon>
        <taxon>Aristaeellaceae</taxon>
        <taxon>Aristaeella</taxon>
    </lineage>
</organism>
<evidence type="ECO:0000313" key="2">
    <source>
        <dbReference type="Proteomes" id="UP000682782"/>
    </source>
</evidence>
<sequence length="408" mass="46644">MKRNLMMRIMTACLCAVLMIGSAAAENMIDLGGEGCDLLYLSGMLPDERILLSGTRAVSDNEEEKCARLLCLNEDRTVCWDYLDEAVNNSTIRRAQMLEDGTIGVWYFVLKDDTIVEQSLRFFTQDGKPTGKIINLMTDHDSTILNTTQSRLLISHEKEQEDGTKEYWTELIDWDGKTVARYDGSLFPGNMLEVEDGLILFGESLTKTPLVNEVTKMDPQGNILWEKKLENPWRENDVIDIYYPVQTEDGGYLVVLSSCIARDAFGEDLYKTALAKLDGDGNLLWSSEVEDEYSQWCYNMTVCNGKTVMMYRKGYTINEPWHFHWFDENGKELGVTEMTPKQEDFERLAEYTEKLKGEKDINPELLTLYPLPMKDGLWAMAFVGVRDMVEGAVNEETMDEFLVKIPEL</sequence>